<dbReference type="AlphaFoldDB" id="A0A151I0C7"/>
<dbReference type="EMBL" id="KQ976637">
    <property type="protein sequence ID" value="KYM78861.1"/>
    <property type="molecule type" value="Genomic_DNA"/>
</dbReference>
<proteinExistence type="predicted"/>
<sequence length="267" mass="29511">MVLKREGGRGGNTRGEEWSYGATREAKGKRKMPAGKQMVAPFIGLFVGSAMTFRPAMKQAGDSPCVREYQATRLQLLFLLKCICELLTRVIARPLEEAVYLVCPAMSFFFRHGCTFFIIGLCTSSINFNLKNTDQTVKHIPRGKMAVALTTCCLFDSAARISFNRVIPMFIDDGSPRLPSIVGVLKHYTLSNTSSIKNKEDLTRVPTLYWQAWLRAAGCKREKKSDSKCSLLITSFGVESASELGYEGHQSFLGDGGWRVTGAIASL</sequence>
<protein>
    <submittedName>
        <fullName evidence="3">Uncharacterized protein</fullName>
    </submittedName>
</protein>
<evidence type="ECO:0000313" key="4">
    <source>
        <dbReference type="Proteomes" id="UP000078540"/>
    </source>
</evidence>
<organism evidence="3 4">
    <name type="scientific">Atta colombica</name>
    <dbReference type="NCBI Taxonomy" id="520822"/>
    <lineage>
        <taxon>Eukaryota</taxon>
        <taxon>Metazoa</taxon>
        <taxon>Ecdysozoa</taxon>
        <taxon>Arthropoda</taxon>
        <taxon>Hexapoda</taxon>
        <taxon>Insecta</taxon>
        <taxon>Pterygota</taxon>
        <taxon>Neoptera</taxon>
        <taxon>Endopterygota</taxon>
        <taxon>Hymenoptera</taxon>
        <taxon>Apocrita</taxon>
        <taxon>Aculeata</taxon>
        <taxon>Formicoidea</taxon>
        <taxon>Formicidae</taxon>
        <taxon>Myrmicinae</taxon>
        <taxon>Atta</taxon>
    </lineage>
</organism>
<keyword evidence="2" id="KW-1133">Transmembrane helix</keyword>
<reference evidence="3 4" key="1">
    <citation type="submission" date="2015-09" db="EMBL/GenBank/DDBJ databases">
        <title>Atta colombica WGS genome.</title>
        <authorList>
            <person name="Nygaard S."/>
            <person name="Hu H."/>
            <person name="Boomsma J."/>
            <person name="Zhang G."/>
        </authorList>
    </citation>
    <scope>NUCLEOTIDE SEQUENCE [LARGE SCALE GENOMIC DNA]</scope>
    <source>
        <strain evidence="3">Treedump-2</strain>
        <tissue evidence="3">Whole body</tissue>
    </source>
</reference>
<keyword evidence="2" id="KW-0472">Membrane</keyword>
<accession>A0A151I0C7</accession>
<evidence type="ECO:0000256" key="1">
    <source>
        <dbReference type="SAM" id="MobiDB-lite"/>
    </source>
</evidence>
<evidence type="ECO:0000313" key="3">
    <source>
        <dbReference type="EMBL" id="KYM78861.1"/>
    </source>
</evidence>
<feature type="region of interest" description="Disordered" evidence="1">
    <location>
        <begin position="1"/>
        <end position="24"/>
    </location>
</feature>
<name>A0A151I0C7_9HYME</name>
<feature type="transmembrane region" description="Helical" evidence="2">
    <location>
        <begin position="98"/>
        <end position="122"/>
    </location>
</feature>
<feature type="transmembrane region" description="Helical" evidence="2">
    <location>
        <begin position="34"/>
        <end position="53"/>
    </location>
</feature>
<dbReference type="Proteomes" id="UP000078540">
    <property type="component" value="Unassembled WGS sequence"/>
</dbReference>
<keyword evidence="4" id="KW-1185">Reference proteome</keyword>
<evidence type="ECO:0000256" key="2">
    <source>
        <dbReference type="SAM" id="Phobius"/>
    </source>
</evidence>
<keyword evidence="2" id="KW-0812">Transmembrane</keyword>
<gene>
    <name evidence="3" type="ORF">ALC53_10732</name>
</gene>